<keyword evidence="2 4" id="KW-0378">Hydrolase</keyword>
<dbReference type="Pfam" id="PF00293">
    <property type="entry name" value="NUDIX"/>
    <property type="match status" value="1"/>
</dbReference>
<reference evidence="4 5" key="1">
    <citation type="submission" date="2014-04" db="EMBL/GenBank/DDBJ databases">
        <title>Characterization and application of a salt tolerant electro-active bacterium.</title>
        <authorList>
            <person name="Yang L."/>
            <person name="Wei S."/>
            <person name="Tay Q.X.M."/>
        </authorList>
    </citation>
    <scope>NUCLEOTIDE SEQUENCE [LARGE SCALE GENOMIC DNA]</scope>
    <source>
        <strain evidence="4 5">LY1</strain>
    </source>
</reference>
<dbReference type="OrthoDB" id="9810648at2"/>
<accession>A0A074KXN4</accession>
<dbReference type="InterPro" id="IPR015797">
    <property type="entry name" value="NUDIX_hydrolase-like_dom_sf"/>
</dbReference>
<protein>
    <submittedName>
        <fullName evidence="4">NUDIX hydrolase</fullName>
    </submittedName>
</protein>
<dbReference type="GO" id="GO:0016787">
    <property type="term" value="F:hydrolase activity"/>
    <property type="evidence" value="ECO:0007669"/>
    <property type="project" value="UniProtKB-KW"/>
</dbReference>
<keyword evidence="5" id="KW-1185">Reference proteome</keyword>
<dbReference type="Gene3D" id="3.90.79.10">
    <property type="entry name" value="Nucleoside Triphosphate Pyrophosphohydrolase"/>
    <property type="match status" value="1"/>
</dbReference>
<proteinExistence type="predicted"/>
<dbReference type="EMBL" id="JMIH01000014">
    <property type="protein sequence ID" value="KEO74736.1"/>
    <property type="molecule type" value="Genomic_DNA"/>
</dbReference>
<dbReference type="STRING" id="1048983.EL17_03400"/>
<dbReference type="SUPFAM" id="SSF55811">
    <property type="entry name" value="Nudix"/>
    <property type="match status" value="1"/>
</dbReference>
<dbReference type="InterPro" id="IPR000086">
    <property type="entry name" value="NUDIX_hydrolase_dom"/>
</dbReference>
<dbReference type="RefSeq" id="WP_035070910.1">
    <property type="nucleotide sequence ID" value="NZ_JMIH01000014.1"/>
</dbReference>
<evidence type="ECO:0000313" key="5">
    <source>
        <dbReference type="Proteomes" id="UP000027821"/>
    </source>
</evidence>
<evidence type="ECO:0000313" key="4">
    <source>
        <dbReference type="EMBL" id="KEO74736.1"/>
    </source>
</evidence>
<dbReference type="PANTHER" id="PTHR43046:SF14">
    <property type="entry name" value="MUTT_NUDIX FAMILY PROTEIN"/>
    <property type="match status" value="1"/>
</dbReference>
<evidence type="ECO:0000256" key="2">
    <source>
        <dbReference type="ARBA" id="ARBA00022801"/>
    </source>
</evidence>
<dbReference type="AlphaFoldDB" id="A0A074KXN4"/>
<evidence type="ECO:0000256" key="1">
    <source>
        <dbReference type="ARBA" id="ARBA00001946"/>
    </source>
</evidence>
<comment type="caution">
    <text evidence="4">The sequence shown here is derived from an EMBL/GenBank/DDBJ whole genome shotgun (WGS) entry which is preliminary data.</text>
</comment>
<gene>
    <name evidence="4" type="ORF">EL17_03400</name>
</gene>
<sequence>MPNIEKEIHEKFGHRLRVRVNGIHIKNNQILMVKHQMGHGKCFWNVPGGGMEYGTSTLENLMREFREETGLRVKATTFLFVHEFLEPPLHAIELFFDIIVEEGEIYLGEDPELSKENQLIAEISYLDIEHLAKIPKEEKHPIFWGINSVNDVRIWKGNFNFENKCIK</sequence>
<evidence type="ECO:0000259" key="3">
    <source>
        <dbReference type="PROSITE" id="PS51462"/>
    </source>
</evidence>
<dbReference type="PROSITE" id="PS51462">
    <property type="entry name" value="NUDIX"/>
    <property type="match status" value="1"/>
</dbReference>
<dbReference type="Proteomes" id="UP000027821">
    <property type="component" value="Unassembled WGS sequence"/>
</dbReference>
<dbReference type="PANTHER" id="PTHR43046">
    <property type="entry name" value="GDP-MANNOSE MANNOSYL HYDROLASE"/>
    <property type="match status" value="1"/>
</dbReference>
<organism evidence="4 5">
    <name type="scientific">Anditalea andensis</name>
    <dbReference type="NCBI Taxonomy" id="1048983"/>
    <lineage>
        <taxon>Bacteria</taxon>
        <taxon>Pseudomonadati</taxon>
        <taxon>Bacteroidota</taxon>
        <taxon>Cytophagia</taxon>
        <taxon>Cytophagales</taxon>
        <taxon>Cytophagaceae</taxon>
        <taxon>Anditalea</taxon>
    </lineage>
</organism>
<name>A0A074KXN4_9BACT</name>
<comment type="cofactor">
    <cofactor evidence="1">
        <name>Mg(2+)</name>
        <dbReference type="ChEBI" id="CHEBI:18420"/>
    </cofactor>
</comment>
<dbReference type="eggNOG" id="COG1051">
    <property type="taxonomic scope" value="Bacteria"/>
</dbReference>
<feature type="domain" description="Nudix hydrolase" evidence="3">
    <location>
        <begin position="15"/>
        <end position="147"/>
    </location>
</feature>